<accession>A0A2U3ED03</accession>
<feature type="region of interest" description="Disordered" evidence="1">
    <location>
        <begin position="45"/>
        <end position="77"/>
    </location>
</feature>
<name>A0A2U3ED03_PURLI</name>
<evidence type="ECO:0000256" key="1">
    <source>
        <dbReference type="SAM" id="MobiDB-lite"/>
    </source>
</evidence>
<evidence type="ECO:0000313" key="3">
    <source>
        <dbReference type="Proteomes" id="UP000245956"/>
    </source>
</evidence>
<protein>
    <submittedName>
        <fullName evidence="2">Uncharacterized protein</fullName>
    </submittedName>
</protein>
<feature type="compositionally biased region" description="Polar residues" evidence="1">
    <location>
        <begin position="53"/>
        <end position="65"/>
    </location>
</feature>
<organism evidence="2 3">
    <name type="scientific">Purpureocillium lilacinum</name>
    <name type="common">Paecilomyces lilacinus</name>
    <dbReference type="NCBI Taxonomy" id="33203"/>
    <lineage>
        <taxon>Eukaryota</taxon>
        <taxon>Fungi</taxon>
        <taxon>Dikarya</taxon>
        <taxon>Ascomycota</taxon>
        <taxon>Pezizomycotina</taxon>
        <taxon>Sordariomycetes</taxon>
        <taxon>Hypocreomycetidae</taxon>
        <taxon>Hypocreales</taxon>
        <taxon>Ophiocordycipitaceae</taxon>
        <taxon>Purpureocillium</taxon>
    </lineage>
</organism>
<dbReference type="AlphaFoldDB" id="A0A2U3ED03"/>
<feature type="region of interest" description="Disordered" evidence="1">
    <location>
        <begin position="1"/>
        <end position="32"/>
    </location>
</feature>
<dbReference type="EMBL" id="LCWV01000006">
    <property type="protein sequence ID" value="PWI72397.1"/>
    <property type="molecule type" value="Genomic_DNA"/>
</dbReference>
<reference evidence="2 3" key="1">
    <citation type="journal article" date="2016" name="Front. Microbiol.">
        <title>Genome and transcriptome sequences reveal the specific parasitism of the nematophagous Purpureocillium lilacinum 36-1.</title>
        <authorList>
            <person name="Xie J."/>
            <person name="Li S."/>
            <person name="Mo C."/>
            <person name="Xiao X."/>
            <person name="Peng D."/>
            <person name="Wang G."/>
            <person name="Xiao Y."/>
        </authorList>
    </citation>
    <scope>NUCLEOTIDE SEQUENCE [LARGE SCALE GENOMIC DNA]</scope>
    <source>
        <strain evidence="2 3">36-1</strain>
    </source>
</reference>
<sequence>MEWNPTASGVRPSTRPQFPRNATPLTQRGRLPGLPLRLHVVFEGHGASPVSPNPATGNPSDSIDTGISPRALPSTVPILHKRETATSAGDNRVALGVPIVECKRRPCSKSPIHANVRASGSHDPVCARRRMWKPRRDSHAGGLELGRWRRHARDGFPRREAQVLRSGLRLCLSRGHGGSCRQLELNPNGFHERGNTVQENVLKRVLVTPMREGRDAHDDALRTELQPRSPRSHRTIVDLVLQPYAYSAVL</sequence>
<dbReference type="Proteomes" id="UP000245956">
    <property type="component" value="Unassembled WGS sequence"/>
</dbReference>
<proteinExistence type="predicted"/>
<evidence type="ECO:0000313" key="2">
    <source>
        <dbReference type="EMBL" id="PWI72397.1"/>
    </source>
</evidence>
<gene>
    <name evidence="2" type="ORF">PCL_11020</name>
</gene>
<comment type="caution">
    <text evidence="2">The sequence shown here is derived from an EMBL/GenBank/DDBJ whole genome shotgun (WGS) entry which is preliminary data.</text>
</comment>